<sequence length="169" mass="17433">MSEGKPGLDLAIVGGTVVDGRGCPGSRADVGIAGERIVSVGKLGGGTRRTIDASGLVVAPGFIDVHAHDDLAVVQSPRLEFKVMQGVTTDVVGNCGMGVAPVSSAYRRYYGTFLASVLGEGADFGWTTTAEYYQAVERAGPSLNVACLVPHGLLRLAVMGMEPRPPSDS</sequence>
<dbReference type="GO" id="GO:0016812">
    <property type="term" value="F:hydrolase activity, acting on carbon-nitrogen (but not peptide) bonds, in cyclic amides"/>
    <property type="evidence" value="ECO:0007669"/>
    <property type="project" value="TreeGrafter"/>
</dbReference>
<gene>
    <name evidence="2" type="ORF">S01H1_69918</name>
</gene>
<feature type="non-terminal residue" evidence="2">
    <location>
        <position position="169"/>
    </location>
</feature>
<dbReference type="PANTHER" id="PTHR11647">
    <property type="entry name" value="HYDRANTOINASE/DIHYDROPYRIMIDINASE FAMILY MEMBER"/>
    <property type="match status" value="1"/>
</dbReference>
<organism evidence="2">
    <name type="scientific">marine sediment metagenome</name>
    <dbReference type="NCBI Taxonomy" id="412755"/>
    <lineage>
        <taxon>unclassified sequences</taxon>
        <taxon>metagenomes</taxon>
        <taxon>ecological metagenomes</taxon>
    </lineage>
</organism>
<proteinExistence type="predicted"/>
<dbReference type="EMBL" id="BARS01046446">
    <property type="protein sequence ID" value="GAG29596.1"/>
    <property type="molecule type" value="Genomic_DNA"/>
</dbReference>
<evidence type="ECO:0000313" key="2">
    <source>
        <dbReference type="EMBL" id="GAG29596.1"/>
    </source>
</evidence>
<feature type="domain" description="Amidohydrolase 3" evidence="1">
    <location>
        <begin position="49"/>
        <end position="108"/>
    </location>
</feature>
<comment type="caution">
    <text evidence="2">The sequence shown here is derived from an EMBL/GenBank/DDBJ whole genome shotgun (WGS) entry which is preliminary data.</text>
</comment>
<evidence type="ECO:0000259" key="1">
    <source>
        <dbReference type="Pfam" id="PF07969"/>
    </source>
</evidence>
<dbReference type="InterPro" id="IPR050378">
    <property type="entry name" value="Metallo-dep_Hydrolases_sf"/>
</dbReference>
<dbReference type="InterPro" id="IPR011059">
    <property type="entry name" value="Metal-dep_hydrolase_composite"/>
</dbReference>
<dbReference type="InterPro" id="IPR013108">
    <property type="entry name" value="Amidohydro_3"/>
</dbReference>
<dbReference type="SUPFAM" id="SSF51338">
    <property type="entry name" value="Composite domain of metallo-dependent hydrolases"/>
    <property type="match status" value="1"/>
</dbReference>
<dbReference type="PANTHER" id="PTHR11647:SF1">
    <property type="entry name" value="COLLAPSIN RESPONSE MEDIATOR PROTEIN"/>
    <property type="match status" value="1"/>
</dbReference>
<dbReference type="AlphaFoldDB" id="X0XXX3"/>
<reference evidence="2" key="1">
    <citation type="journal article" date="2014" name="Front. Microbiol.">
        <title>High frequency of phylogenetically diverse reductive dehalogenase-homologous genes in deep subseafloor sedimentary metagenomes.</title>
        <authorList>
            <person name="Kawai M."/>
            <person name="Futagami T."/>
            <person name="Toyoda A."/>
            <person name="Takaki Y."/>
            <person name="Nishi S."/>
            <person name="Hori S."/>
            <person name="Arai W."/>
            <person name="Tsubouchi T."/>
            <person name="Morono Y."/>
            <person name="Uchiyama I."/>
            <person name="Ito T."/>
            <person name="Fujiyama A."/>
            <person name="Inagaki F."/>
            <person name="Takami H."/>
        </authorList>
    </citation>
    <scope>NUCLEOTIDE SEQUENCE</scope>
    <source>
        <strain evidence="2">Expedition CK06-06</strain>
    </source>
</reference>
<dbReference type="Gene3D" id="3.20.20.140">
    <property type="entry name" value="Metal-dependent hydrolases"/>
    <property type="match status" value="1"/>
</dbReference>
<name>X0XXX3_9ZZZZ</name>
<dbReference type="GO" id="GO:0005829">
    <property type="term" value="C:cytosol"/>
    <property type="evidence" value="ECO:0007669"/>
    <property type="project" value="TreeGrafter"/>
</dbReference>
<protein>
    <recommendedName>
        <fullName evidence="1">Amidohydrolase 3 domain-containing protein</fullName>
    </recommendedName>
</protein>
<accession>X0XXX3</accession>
<dbReference type="Pfam" id="PF07969">
    <property type="entry name" value="Amidohydro_3"/>
    <property type="match status" value="1"/>
</dbReference>